<dbReference type="InterPro" id="IPR032808">
    <property type="entry name" value="DoxX"/>
</dbReference>
<dbReference type="Pfam" id="PF13564">
    <property type="entry name" value="DoxX_2"/>
    <property type="match status" value="1"/>
</dbReference>
<keyword evidence="3 5" id="KW-1133">Transmembrane helix</keyword>
<dbReference type="AlphaFoldDB" id="A0A511Y5X9"/>
<sequence>METQNKSQKRNRIIYWIFTIWMALGMVSTAIVQLMKNKDELANFTNLGYPAYLMTIIGVWKLLGVIAVLIPKRPLLKEWAYAGFFFVMSGALISHIIVGDTFGRTFPALLLLILVIISWYFRPSDRKIAVINPSEHV</sequence>
<proteinExistence type="predicted"/>
<comment type="caution">
    <text evidence="6">The sequence shown here is derived from an EMBL/GenBank/DDBJ whole genome shotgun (WGS) entry which is preliminary data.</text>
</comment>
<dbReference type="OrthoDB" id="7960583at2"/>
<organism evidence="6 7">
    <name type="scientific">Chryseobacterium lathyri</name>
    <dbReference type="NCBI Taxonomy" id="395933"/>
    <lineage>
        <taxon>Bacteria</taxon>
        <taxon>Pseudomonadati</taxon>
        <taxon>Bacteroidota</taxon>
        <taxon>Flavobacteriia</taxon>
        <taxon>Flavobacteriales</taxon>
        <taxon>Weeksellaceae</taxon>
        <taxon>Chryseobacterium group</taxon>
        <taxon>Chryseobacterium</taxon>
    </lineage>
</organism>
<evidence type="ECO:0000313" key="6">
    <source>
        <dbReference type="EMBL" id="GEN70608.1"/>
    </source>
</evidence>
<name>A0A511Y5X9_9FLAO</name>
<evidence type="ECO:0000256" key="2">
    <source>
        <dbReference type="ARBA" id="ARBA00022692"/>
    </source>
</evidence>
<keyword evidence="2 5" id="KW-0812">Transmembrane</keyword>
<dbReference type="PIRSF" id="PIRSF030066">
    <property type="entry name" value="UCP030066"/>
    <property type="match status" value="1"/>
</dbReference>
<comment type="subcellular location">
    <subcellularLocation>
        <location evidence="1">Membrane</location>
        <topology evidence="1">Multi-pass membrane protein</topology>
    </subcellularLocation>
</comment>
<evidence type="ECO:0008006" key="8">
    <source>
        <dbReference type="Google" id="ProtNLM"/>
    </source>
</evidence>
<protein>
    <recommendedName>
        <fullName evidence="8">DoxX-like family protein</fullName>
    </recommendedName>
</protein>
<feature type="transmembrane region" description="Helical" evidence="5">
    <location>
        <begin position="104"/>
        <end position="121"/>
    </location>
</feature>
<feature type="transmembrane region" description="Helical" evidence="5">
    <location>
        <begin position="47"/>
        <end position="70"/>
    </location>
</feature>
<reference evidence="6 7" key="1">
    <citation type="submission" date="2019-07" db="EMBL/GenBank/DDBJ databases">
        <title>Whole genome shotgun sequence of Chryseobacterium lathyri NBRC 105250.</title>
        <authorList>
            <person name="Hosoyama A."/>
            <person name="Uohara A."/>
            <person name="Ohji S."/>
            <person name="Ichikawa N."/>
        </authorList>
    </citation>
    <scope>NUCLEOTIDE SEQUENCE [LARGE SCALE GENOMIC DNA]</scope>
    <source>
        <strain evidence="6 7">NBRC 105250</strain>
    </source>
</reference>
<dbReference type="EMBL" id="BJYI01000003">
    <property type="protein sequence ID" value="GEN70608.1"/>
    <property type="molecule type" value="Genomic_DNA"/>
</dbReference>
<dbReference type="InterPro" id="IPR016944">
    <property type="entry name" value="UCP030066"/>
</dbReference>
<dbReference type="Proteomes" id="UP000321150">
    <property type="component" value="Unassembled WGS sequence"/>
</dbReference>
<evidence type="ECO:0000256" key="1">
    <source>
        <dbReference type="ARBA" id="ARBA00004141"/>
    </source>
</evidence>
<evidence type="ECO:0000256" key="5">
    <source>
        <dbReference type="SAM" id="Phobius"/>
    </source>
</evidence>
<evidence type="ECO:0000313" key="7">
    <source>
        <dbReference type="Proteomes" id="UP000321150"/>
    </source>
</evidence>
<keyword evidence="4 5" id="KW-0472">Membrane</keyword>
<accession>A0A511Y5X9</accession>
<feature type="transmembrane region" description="Helical" evidence="5">
    <location>
        <begin position="79"/>
        <end position="98"/>
    </location>
</feature>
<evidence type="ECO:0000256" key="4">
    <source>
        <dbReference type="ARBA" id="ARBA00023136"/>
    </source>
</evidence>
<feature type="transmembrane region" description="Helical" evidence="5">
    <location>
        <begin position="12"/>
        <end position="35"/>
    </location>
</feature>
<dbReference type="RefSeq" id="WP_111953565.1">
    <property type="nucleotide sequence ID" value="NZ_BJYI01000003.1"/>
</dbReference>
<dbReference type="GO" id="GO:0016020">
    <property type="term" value="C:membrane"/>
    <property type="evidence" value="ECO:0007669"/>
    <property type="project" value="UniProtKB-SubCell"/>
</dbReference>
<evidence type="ECO:0000256" key="3">
    <source>
        <dbReference type="ARBA" id="ARBA00022989"/>
    </source>
</evidence>
<gene>
    <name evidence="6" type="ORF">CLA01_06800</name>
</gene>